<keyword evidence="8" id="KW-1185">Reference proteome</keyword>
<dbReference type="GO" id="GO:0006310">
    <property type="term" value="P:DNA recombination"/>
    <property type="evidence" value="ECO:0007669"/>
    <property type="project" value="UniProtKB-KW"/>
</dbReference>
<dbReference type="Proteomes" id="UP000295431">
    <property type="component" value="Unassembled WGS sequence"/>
</dbReference>
<evidence type="ECO:0000256" key="4">
    <source>
        <dbReference type="ARBA" id="ARBA00023172"/>
    </source>
</evidence>
<dbReference type="InterPro" id="IPR010095">
    <property type="entry name" value="Cas12f1-like_TNB"/>
</dbReference>
<evidence type="ECO:0000313" key="7">
    <source>
        <dbReference type="EMBL" id="TDC16301.1"/>
    </source>
</evidence>
<comment type="caution">
    <text evidence="7">The sequence shown here is derived from an EMBL/GenBank/DDBJ whole genome shotgun (WGS) entry which is preliminary data.</text>
</comment>
<feature type="domain" description="Probable transposase IS891/IS1136/IS1341" evidence="5">
    <location>
        <begin position="176"/>
        <end position="297"/>
    </location>
</feature>
<dbReference type="EMBL" id="SMJW01000053">
    <property type="protein sequence ID" value="TDC16301.1"/>
    <property type="molecule type" value="Genomic_DNA"/>
</dbReference>
<reference evidence="7 8" key="1">
    <citation type="submission" date="2019-03" db="EMBL/GenBank/DDBJ databases">
        <title>Draft genome sequences of novel Actinobacteria.</title>
        <authorList>
            <person name="Sahin N."/>
            <person name="Ay H."/>
            <person name="Saygin H."/>
        </authorList>
    </citation>
    <scope>NUCLEOTIDE SEQUENCE [LARGE SCALE GENOMIC DNA]</scope>
    <source>
        <strain evidence="7 8">DSM 45347</strain>
    </source>
</reference>
<dbReference type="NCBIfam" id="NF040570">
    <property type="entry name" value="guided_TnpB"/>
    <property type="match status" value="1"/>
</dbReference>
<dbReference type="OrthoDB" id="6230307at2"/>
<sequence length="419" mass="46274">MTRRPRSHVARLDLSSAQVAVLDGQAHAARALWNVLHEYFTFRQGCCPSVKDCDEAIRVARREIGWMGQLPAQAAQAVLKNYRQAWSNCFNPDHPAKRPTFKARLRSRMAVDIPQAGHMKIIRLNRRWGAINLPKVGRARFRWTKDLPGVTEHGPAGRVTGGRLVKDAHGWAIVFRAESEVATPTQHEGPTVGIDRGINVALALSDGSMRRHGPWLTSGEQEHLRRLEKKSARQRAVGVSGQAMSNRLARTYRQIARIRAKAKQRSVDWQHRTTTELATAFSAIKVEDLKIANLLRSARGTIEQPGTNVAQKSGINRKIAGEAWARTVRMLEYKSQDRGGRLIKVAAASTSQICHRCGQRDPSARHGTVYACTNLECGWVGHADINAAININNADGIAVSGRGDLGATRSVKRQPPHAA</sequence>
<dbReference type="Pfam" id="PF01385">
    <property type="entry name" value="OrfB_IS605"/>
    <property type="match status" value="1"/>
</dbReference>
<keyword evidence="2" id="KW-0815">Transposition</keyword>
<comment type="similarity">
    <text evidence="1">In the C-terminal section; belongs to the transposase 35 family.</text>
</comment>
<dbReference type="AlphaFoldDB" id="A0A4R4P216"/>
<keyword evidence="4" id="KW-0233">DNA recombination</keyword>
<proteinExistence type="inferred from homology"/>
<name>A0A4R4P216_9ACTN</name>
<evidence type="ECO:0000256" key="1">
    <source>
        <dbReference type="ARBA" id="ARBA00008761"/>
    </source>
</evidence>
<evidence type="ECO:0000259" key="5">
    <source>
        <dbReference type="Pfam" id="PF01385"/>
    </source>
</evidence>
<evidence type="ECO:0000256" key="2">
    <source>
        <dbReference type="ARBA" id="ARBA00022578"/>
    </source>
</evidence>
<feature type="domain" description="Cas12f1-like TNB" evidence="6">
    <location>
        <begin position="324"/>
        <end position="391"/>
    </location>
</feature>
<evidence type="ECO:0000256" key="3">
    <source>
        <dbReference type="ARBA" id="ARBA00023125"/>
    </source>
</evidence>
<evidence type="ECO:0000313" key="8">
    <source>
        <dbReference type="Proteomes" id="UP000295431"/>
    </source>
</evidence>
<dbReference type="GO" id="GO:0032196">
    <property type="term" value="P:transposition"/>
    <property type="evidence" value="ECO:0007669"/>
    <property type="project" value="UniProtKB-KW"/>
</dbReference>
<protein>
    <submittedName>
        <fullName evidence="7">Transposase</fullName>
    </submittedName>
</protein>
<dbReference type="Pfam" id="PF07282">
    <property type="entry name" value="Cas12f1-like_TNB"/>
    <property type="match status" value="1"/>
</dbReference>
<organism evidence="7 8">
    <name type="scientific">Actinomadura bangladeshensis</name>
    <dbReference type="NCBI Taxonomy" id="453573"/>
    <lineage>
        <taxon>Bacteria</taxon>
        <taxon>Bacillati</taxon>
        <taxon>Actinomycetota</taxon>
        <taxon>Actinomycetes</taxon>
        <taxon>Streptosporangiales</taxon>
        <taxon>Thermomonosporaceae</taxon>
        <taxon>Actinomadura</taxon>
    </lineage>
</organism>
<dbReference type="InterPro" id="IPR001959">
    <property type="entry name" value="Transposase"/>
</dbReference>
<evidence type="ECO:0000259" key="6">
    <source>
        <dbReference type="Pfam" id="PF07282"/>
    </source>
</evidence>
<accession>A0A4R4P216</accession>
<keyword evidence="3" id="KW-0238">DNA-binding</keyword>
<gene>
    <name evidence="7" type="ORF">E1284_13195</name>
</gene>
<dbReference type="GO" id="GO:0003677">
    <property type="term" value="F:DNA binding"/>
    <property type="evidence" value="ECO:0007669"/>
    <property type="project" value="UniProtKB-KW"/>
</dbReference>